<dbReference type="InterPro" id="IPR013762">
    <property type="entry name" value="Integrase-like_cat_sf"/>
</dbReference>
<dbReference type="Proteomes" id="UP000576087">
    <property type="component" value="Unassembled WGS sequence"/>
</dbReference>
<evidence type="ECO:0000256" key="3">
    <source>
        <dbReference type="ARBA" id="ARBA00023125"/>
    </source>
</evidence>
<keyword evidence="12" id="KW-1185">Reference proteome</keyword>
<dbReference type="EMBL" id="JACIGW010000002">
    <property type="protein sequence ID" value="MBB4348732.1"/>
    <property type="molecule type" value="Genomic_DNA"/>
</dbReference>
<evidence type="ECO:0000256" key="4">
    <source>
        <dbReference type="ARBA" id="ARBA00023172"/>
    </source>
</evidence>
<dbReference type="InterPro" id="IPR011010">
    <property type="entry name" value="DNA_brk_join_enz"/>
</dbReference>
<feature type="domain" description="Core-binding (CB)" evidence="7">
    <location>
        <begin position="206"/>
        <end position="296"/>
    </location>
</feature>
<evidence type="ECO:0000313" key="8">
    <source>
        <dbReference type="EMBL" id="MBB4348732.1"/>
    </source>
</evidence>
<dbReference type="Proteomes" id="UP000520770">
    <property type="component" value="Unassembled WGS sequence"/>
</dbReference>
<evidence type="ECO:0000256" key="5">
    <source>
        <dbReference type="PROSITE-ProRule" id="PRU01248"/>
    </source>
</evidence>
<evidence type="ECO:0000259" key="7">
    <source>
        <dbReference type="PROSITE" id="PS51900"/>
    </source>
</evidence>
<evidence type="ECO:0000313" key="13">
    <source>
        <dbReference type="Proteomes" id="UP000576087"/>
    </source>
</evidence>
<dbReference type="PROSITE" id="PS51898">
    <property type="entry name" value="TYR_RECOMBINASE"/>
    <property type="match status" value="1"/>
</dbReference>
<evidence type="ECO:0000259" key="6">
    <source>
        <dbReference type="PROSITE" id="PS51898"/>
    </source>
</evidence>
<dbReference type="PANTHER" id="PTHR30349:SF41">
    <property type="entry name" value="INTEGRASE_RECOMBINASE PROTEIN MJ0367-RELATED"/>
    <property type="match status" value="1"/>
</dbReference>
<evidence type="ECO:0000313" key="10">
    <source>
        <dbReference type="EMBL" id="MBB4449432.1"/>
    </source>
</evidence>
<keyword evidence="3 5" id="KW-0238">DNA-binding</keyword>
<dbReference type="PROSITE" id="PS51900">
    <property type="entry name" value="CB"/>
    <property type="match status" value="1"/>
</dbReference>
<evidence type="ECO:0000313" key="12">
    <source>
        <dbReference type="Proteomes" id="UP000524535"/>
    </source>
</evidence>
<dbReference type="Gene3D" id="1.10.443.10">
    <property type="entry name" value="Intergrase catalytic core"/>
    <property type="match status" value="1"/>
</dbReference>
<dbReference type="AlphaFoldDB" id="A0A7W6S989"/>
<feature type="domain" description="Tyr recombinase" evidence="6">
    <location>
        <begin position="326"/>
        <end position="530"/>
    </location>
</feature>
<comment type="caution">
    <text evidence="8">The sequence shown here is derived from an EMBL/GenBank/DDBJ whole genome shotgun (WGS) entry which is preliminary data.</text>
</comment>
<organism evidence="8 11">
    <name type="scientific">Aliirhizobium cellulosilyticum</name>
    <dbReference type="NCBI Taxonomy" id="393664"/>
    <lineage>
        <taxon>Bacteria</taxon>
        <taxon>Pseudomonadati</taxon>
        <taxon>Pseudomonadota</taxon>
        <taxon>Alphaproteobacteria</taxon>
        <taxon>Hyphomicrobiales</taxon>
        <taxon>Rhizobiaceae</taxon>
        <taxon>Aliirhizobium</taxon>
    </lineage>
</organism>
<dbReference type="GO" id="GO:0015074">
    <property type="term" value="P:DNA integration"/>
    <property type="evidence" value="ECO:0007669"/>
    <property type="project" value="UniProtKB-KW"/>
</dbReference>
<evidence type="ECO:0000313" key="11">
    <source>
        <dbReference type="Proteomes" id="UP000520770"/>
    </source>
</evidence>
<comment type="similarity">
    <text evidence="1">Belongs to the 'phage' integrase family.</text>
</comment>
<dbReference type="Pfam" id="PF00589">
    <property type="entry name" value="Phage_integrase"/>
    <property type="match status" value="1"/>
</dbReference>
<dbReference type="GO" id="GO:0003677">
    <property type="term" value="F:DNA binding"/>
    <property type="evidence" value="ECO:0007669"/>
    <property type="project" value="UniProtKB-UniRule"/>
</dbReference>
<proteinExistence type="inferred from homology"/>
<dbReference type="SUPFAM" id="SSF46955">
    <property type="entry name" value="Putative DNA-binding domain"/>
    <property type="match status" value="1"/>
</dbReference>
<dbReference type="PANTHER" id="PTHR30349">
    <property type="entry name" value="PHAGE INTEGRASE-RELATED"/>
    <property type="match status" value="1"/>
</dbReference>
<dbReference type="InterPro" id="IPR044068">
    <property type="entry name" value="CB"/>
</dbReference>
<reference evidence="11 12" key="1">
    <citation type="submission" date="2020-08" db="EMBL/GenBank/DDBJ databases">
        <title>Genomic Encyclopedia of Type Strains, Phase IV (KMG-V): Genome sequencing to study the core and pangenomes of soil and plant-associated prokaryotes.</title>
        <authorList>
            <person name="Whitman W."/>
        </authorList>
    </citation>
    <scope>NUCLEOTIDE SEQUENCE [LARGE SCALE GENOMIC DNA]</scope>
    <source>
        <strain evidence="9 12">SEMIA 444</strain>
        <strain evidence="8 11">SEMIA 448</strain>
        <strain evidence="10 13">SEMIA 452</strain>
    </source>
</reference>
<dbReference type="CDD" id="cd00397">
    <property type="entry name" value="DNA_BRE_C"/>
    <property type="match status" value="1"/>
</dbReference>
<evidence type="ECO:0000256" key="1">
    <source>
        <dbReference type="ARBA" id="ARBA00008857"/>
    </source>
</evidence>
<dbReference type="RefSeq" id="WP_183823372.1">
    <property type="nucleotide sequence ID" value="NZ_JACIGW010000002.1"/>
</dbReference>
<name>A0A7W6S989_9HYPH</name>
<dbReference type="GO" id="GO:0006310">
    <property type="term" value="P:DNA recombination"/>
    <property type="evidence" value="ECO:0007669"/>
    <property type="project" value="UniProtKB-KW"/>
</dbReference>
<dbReference type="SUPFAM" id="SSF56349">
    <property type="entry name" value="DNA breaking-rejoining enzymes"/>
    <property type="match status" value="1"/>
</dbReference>
<evidence type="ECO:0000313" key="9">
    <source>
        <dbReference type="EMBL" id="MBB4411968.1"/>
    </source>
</evidence>
<dbReference type="EMBL" id="JACIGY010000002">
    <property type="protein sequence ID" value="MBB4411968.1"/>
    <property type="molecule type" value="Genomic_DNA"/>
</dbReference>
<dbReference type="InterPro" id="IPR009061">
    <property type="entry name" value="DNA-bd_dom_put_sf"/>
</dbReference>
<dbReference type="EMBL" id="JACIHM010000015">
    <property type="protein sequence ID" value="MBB4449432.1"/>
    <property type="molecule type" value="Genomic_DNA"/>
</dbReference>
<dbReference type="InterPro" id="IPR050090">
    <property type="entry name" value="Tyrosine_recombinase_XerCD"/>
</dbReference>
<protein>
    <submittedName>
        <fullName evidence="8">Integrase</fullName>
    </submittedName>
</protein>
<dbReference type="Proteomes" id="UP000524535">
    <property type="component" value="Unassembled WGS sequence"/>
</dbReference>
<dbReference type="InterPro" id="IPR002104">
    <property type="entry name" value="Integrase_catalytic"/>
</dbReference>
<sequence>MSTAPSKQPRRNLQDPRKAKANYLYTSENVISLYGICANTLTNWVQRGLVPYQSGRKRLFKGEHLNAFHQNRRQKAKHEVELDEVYCVICKDTHSLLVSEVQATLFKGKMSVSTPCPKKASPAYKCMSIGDYEALQALRKPIPERSQKTNNDSGSLPGFGIEQVFSDGSCQPPSAEQMHLAVSLPPKAIEMGNTAKAQVIAKPSAAETENAFAIYEYQMLVKEARGRHDKTVDAILRHIWQFVDLSGKGDFREVDKETIALFKSAFQEKGTDGKARAAQTVVHAFAHLKGFFEWLTEQPGYSCVPSHLHDYFTPPRRLVNIANAPTTKNYPSHEEIVAAVESMAGNSFLERRNRALLAFAYLSGVRVGALITLQIKHVDLKLKAVDQLAAEVATKNSKTIRSDWFPVGEMFEAIVSDWITDLKAQGATGETPLFPRGARYTFGARNGSGWEPLKDEGTVAKIFARIAIDNGIDHFTPHRVRDTIGSMIFRWASNLEEAKALSQGFGHDNLKTTLDHYGAISEARQHELFSGIRDRSELQFGVNTRSLTPTARVQLQQTVEDFIEKMMSMLKTE</sequence>
<keyword evidence="2" id="KW-0229">DNA integration</keyword>
<accession>A0A7W6S989</accession>
<keyword evidence="4" id="KW-0233">DNA recombination</keyword>
<gene>
    <name evidence="9" type="ORF">GGE31_002473</name>
    <name evidence="8" type="ORF">GGE33_002474</name>
    <name evidence="10" type="ORF">GGE35_005286</name>
</gene>
<evidence type="ECO:0000256" key="2">
    <source>
        <dbReference type="ARBA" id="ARBA00022908"/>
    </source>
</evidence>